<gene>
    <name evidence="2" type="ORF">PBY51_005166</name>
</gene>
<sequence length="128" mass="14258">MKFSLIAAIVLLSLAQGSFAQDTADLEKFGQYLEEMKNKMVQDLTEIMSTHDVANQAQSFVNEKRVQLEPLVSQIHEQLKTIATNAEAQIKPLAANVQSQFQPQIDSFQQQVEAIFQQLTKPAAPIAN</sequence>
<dbReference type="Proteomes" id="UP001346869">
    <property type="component" value="Unassembled WGS sequence"/>
</dbReference>
<reference evidence="2 3" key="2">
    <citation type="journal article" date="2023" name="Mol. Biol. Evol.">
        <title>Genomics of Secondarily Temperate Adaptation in the Only Non-Antarctic Icefish.</title>
        <authorList>
            <person name="Rivera-Colon A.G."/>
            <person name="Rayamajhi N."/>
            <person name="Minhas B.F."/>
            <person name="Madrigal G."/>
            <person name="Bilyk K.T."/>
            <person name="Yoon V."/>
            <person name="Hune M."/>
            <person name="Gregory S."/>
            <person name="Cheng C.H.C."/>
            <person name="Catchen J.M."/>
        </authorList>
    </citation>
    <scope>NUCLEOTIDE SEQUENCE [LARGE SCALE GENOMIC DNA]</scope>
    <source>
        <strain evidence="2">JMC-PN-2008</strain>
    </source>
</reference>
<proteinExistence type="predicted"/>
<accession>A0AAN8AA36</accession>
<evidence type="ECO:0000313" key="2">
    <source>
        <dbReference type="EMBL" id="KAK5855026.1"/>
    </source>
</evidence>
<dbReference type="Gene3D" id="6.10.250.100">
    <property type="match status" value="1"/>
</dbReference>
<feature type="chain" id="PRO_5042947661" description="Type-4 ice-structuring protein LS-12" evidence="1">
    <location>
        <begin position="21"/>
        <end position="128"/>
    </location>
</feature>
<dbReference type="EMBL" id="JAUZQC010000018">
    <property type="protein sequence ID" value="KAK5855026.1"/>
    <property type="molecule type" value="Genomic_DNA"/>
</dbReference>
<protein>
    <recommendedName>
        <fullName evidence="4">Type-4 ice-structuring protein LS-12</fullName>
    </recommendedName>
</protein>
<evidence type="ECO:0008006" key="4">
    <source>
        <dbReference type="Google" id="ProtNLM"/>
    </source>
</evidence>
<reference evidence="2 3" key="1">
    <citation type="journal article" date="2023" name="Genes (Basel)">
        <title>Chromosome-Level Genome Assembly and Circadian Gene Repertoire of the Patagonia Blennie Eleginops maclovinus-The Closest Ancestral Proxy of Antarctic Cryonotothenioids.</title>
        <authorList>
            <person name="Cheng C.C."/>
            <person name="Rivera-Colon A.G."/>
            <person name="Minhas B.F."/>
            <person name="Wilson L."/>
            <person name="Rayamajhi N."/>
            <person name="Vargas-Chacoff L."/>
            <person name="Catchen J.M."/>
        </authorList>
    </citation>
    <scope>NUCLEOTIDE SEQUENCE [LARGE SCALE GENOMIC DNA]</scope>
    <source>
        <strain evidence="2">JMC-PN-2008</strain>
    </source>
</reference>
<comment type="caution">
    <text evidence="2">The sequence shown here is derived from an EMBL/GenBank/DDBJ whole genome shotgun (WGS) entry which is preliminary data.</text>
</comment>
<evidence type="ECO:0000313" key="3">
    <source>
        <dbReference type="Proteomes" id="UP001346869"/>
    </source>
</evidence>
<keyword evidence="3" id="KW-1185">Reference proteome</keyword>
<organism evidence="2 3">
    <name type="scientific">Eleginops maclovinus</name>
    <name type="common">Patagonian blennie</name>
    <name type="synonym">Eleginus maclovinus</name>
    <dbReference type="NCBI Taxonomy" id="56733"/>
    <lineage>
        <taxon>Eukaryota</taxon>
        <taxon>Metazoa</taxon>
        <taxon>Chordata</taxon>
        <taxon>Craniata</taxon>
        <taxon>Vertebrata</taxon>
        <taxon>Euteleostomi</taxon>
        <taxon>Actinopterygii</taxon>
        <taxon>Neopterygii</taxon>
        <taxon>Teleostei</taxon>
        <taxon>Neoteleostei</taxon>
        <taxon>Acanthomorphata</taxon>
        <taxon>Eupercaria</taxon>
        <taxon>Perciformes</taxon>
        <taxon>Notothenioidei</taxon>
        <taxon>Eleginopidae</taxon>
        <taxon>Eleginops</taxon>
    </lineage>
</organism>
<dbReference type="AlphaFoldDB" id="A0AAN8AA36"/>
<keyword evidence="1" id="KW-0732">Signal</keyword>
<evidence type="ECO:0000256" key="1">
    <source>
        <dbReference type="SAM" id="SignalP"/>
    </source>
</evidence>
<name>A0AAN8AA36_ELEMC</name>
<dbReference type="SUPFAM" id="SSF58113">
    <property type="entry name" value="Apolipoprotein A-I"/>
    <property type="match status" value="1"/>
</dbReference>
<feature type="signal peptide" evidence="1">
    <location>
        <begin position="1"/>
        <end position="20"/>
    </location>
</feature>